<dbReference type="PATRIC" id="fig|1622118.3.peg.2343"/>
<dbReference type="RefSeq" id="WP_068210388.1">
    <property type="nucleotide sequence ID" value="NZ_CP013355.1"/>
</dbReference>
<feature type="transmembrane region" description="Helical" evidence="1">
    <location>
        <begin position="88"/>
        <end position="106"/>
    </location>
</feature>
<evidence type="ECO:0008006" key="4">
    <source>
        <dbReference type="Google" id="ProtNLM"/>
    </source>
</evidence>
<name>A0A0X8G8A2_9FLAO</name>
<reference evidence="2 3" key="2">
    <citation type="journal article" date="2016" name="Int. J. Syst. Evol. Microbiol.">
        <title>Lutibacter profundi sp. nov., isolated from a deep-sea hydrothermal system on the Arctic Mid-Ocean Ridge and emended description of the genus Lutibacter.</title>
        <authorList>
            <person name="Le Moine Bauer S."/>
            <person name="Roalkvam I."/>
            <person name="Steen I.H."/>
            <person name="Dahle H."/>
        </authorList>
    </citation>
    <scope>NUCLEOTIDE SEQUENCE [LARGE SCALE GENOMIC DNA]</scope>
    <source>
        <strain evidence="2 3">LP1</strain>
    </source>
</reference>
<dbReference type="OrthoDB" id="9790326at2"/>
<dbReference type="Pfam" id="PF06170">
    <property type="entry name" value="DUF983"/>
    <property type="match status" value="1"/>
</dbReference>
<proteinExistence type="predicted"/>
<dbReference type="Proteomes" id="UP000059672">
    <property type="component" value="Chromosome"/>
</dbReference>
<keyword evidence="1" id="KW-0472">Membrane</keyword>
<accession>A0A0X8G8A2</accession>
<reference evidence="3" key="1">
    <citation type="submission" date="2015-12" db="EMBL/GenBank/DDBJ databases">
        <title>Complete genome sequence of Lutibacter profundus strain LP1.</title>
        <authorList>
            <person name="Wissuwa J."/>
            <person name="Le Moine Bauer S."/>
            <person name="Stokke R."/>
            <person name="Dahle H."/>
            <person name="Steen I.H."/>
        </authorList>
    </citation>
    <scope>NUCLEOTIDE SEQUENCE [LARGE SCALE GENOMIC DNA]</scope>
    <source>
        <strain evidence="3">LP1</strain>
    </source>
</reference>
<dbReference type="KEGG" id="lut:Lupro_11405"/>
<feature type="transmembrane region" description="Helical" evidence="1">
    <location>
        <begin position="62"/>
        <end position="82"/>
    </location>
</feature>
<evidence type="ECO:0000256" key="1">
    <source>
        <dbReference type="SAM" id="Phobius"/>
    </source>
</evidence>
<gene>
    <name evidence="2" type="ORF">Lupro_11405</name>
</gene>
<protein>
    <recommendedName>
        <fullName evidence="4">DUF983 domain-containing protein</fullName>
    </recommendedName>
</protein>
<organism evidence="2 3">
    <name type="scientific">Lutibacter profundi</name>
    <dbReference type="NCBI Taxonomy" id="1622118"/>
    <lineage>
        <taxon>Bacteria</taxon>
        <taxon>Pseudomonadati</taxon>
        <taxon>Bacteroidota</taxon>
        <taxon>Flavobacteriia</taxon>
        <taxon>Flavobacteriales</taxon>
        <taxon>Flavobacteriaceae</taxon>
        <taxon>Lutibacter</taxon>
    </lineage>
</organism>
<keyword evidence="1" id="KW-1133">Transmembrane helix</keyword>
<evidence type="ECO:0000313" key="2">
    <source>
        <dbReference type="EMBL" id="AMC11834.1"/>
    </source>
</evidence>
<evidence type="ECO:0000313" key="3">
    <source>
        <dbReference type="Proteomes" id="UP000059672"/>
    </source>
</evidence>
<dbReference type="EMBL" id="CP013355">
    <property type="protein sequence ID" value="AMC11834.1"/>
    <property type="molecule type" value="Genomic_DNA"/>
</dbReference>
<sequence>MIKKGTKLYSIFFNKCPKCHEGDFMKEKNILKLHKAFQMHEKCSNCGLKYTIEPSFFYGAMYVNYALTVGLSIVTFTIATLFSNLNLIQIFIPIVIVLVLTVPITIRLSRIIWINLFIKYQKDTHKITQNEQ</sequence>
<dbReference type="AlphaFoldDB" id="A0A0X8G8A2"/>
<dbReference type="InterPro" id="IPR009325">
    <property type="entry name" value="DUF983"/>
</dbReference>
<keyword evidence="3" id="KW-1185">Reference proteome</keyword>
<dbReference type="STRING" id="1622118.Lupro_11405"/>
<keyword evidence="1" id="KW-0812">Transmembrane</keyword>